<dbReference type="GO" id="GO:0004519">
    <property type="term" value="F:endonuclease activity"/>
    <property type="evidence" value="ECO:0007669"/>
    <property type="project" value="UniProtKB-KW"/>
</dbReference>
<keyword evidence="3" id="KW-0255">Endonuclease</keyword>
<feature type="transmembrane region" description="Helical" evidence="1">
    <location>
        <begin position="43"/>
        <end position="72"/>
    </location>
</feature>
<dbReference type="EMBL" id="JAVRHZ010000006">
    <property type="protein sequence ID" value="MDT0556326.1"/>
    <property type="molecule type" value="Genomic_DNA"/>
</dbReference>
<keyword evidence="1" id="KW-0812">Transmembrane</keyword>
<dbReference type="InterPro" id="IPR036691">
    <property type="entry name" value="Endo/exonu/phosph_ase_sf"/>
</dbReference>
<dbReference type="RefSeq" id="WP_311333278.1">
    <property type="nucleotide sequence ID" value="NZ_JAVRHZ010000006.1"/>
</dbReference>
<evidence type="ECO:0000256" key="1">
    <source>
        <dbReference type="SAM" id="Phobius"/>
    </source>
</evidence>
<dbReference type="Proteomes" id="UP001254488">
    <property type="component" value="Unassembled WGS sequence"/>
</dbReference>
<proteinExistence type="predicted"/>
<feature type="domain" description="Endonuclease/exonuclease/phosphatase" evidence="2">
    <location>
        <begin position="103"/>
        <end position="307"/>
    </location>
</feature>
<keyword evidence="3" id="KW-0378">Hydrolase</keyword>
<protein>
    <submittedName>
        <fullName evidence="3">Endonuclease/exonuclease/phosphatase family protein</fullName>
    </submittedName>
</protein>
<evidence type="ECO:0000259" key="2">
    <source>
        <dbReference type="Pfam" id="PF03372"/>
    </source>
</evidence>
<dbReference type="SUPFAM" id="SSF56219">
    <property type="entry name" value="DNase I-like"/>
    <property type="match status" value="1"/>
</dbReference>
<reference evidence="3 4" key="1">
    <citation type="submission" date="2023-09" db="EMBL/GenBank/DDBJ databases">
        <authorList>
            <person name="Rey-Velasco X."/>
        </authorList>
    </citation>
    <scope>NUCLEOTIDE SEQUENCE [LARGE SCALE GENOMIC DNA]</scope>
    <source>
        <strain evidence="3 4">W242</strain>
    </source>
</reference>
<dbReference type="Gene3D" id="3.60.10.10">
    <property type="entry name" value="Endonuclease/exonuclease/phosphatase"/>
    <property type="match status" value="1"/>
</dbReference>
<gene>
    <name evidence="3" type="ORF">RM538_09940</name>
</gene>
<keyword evidence="1" id="KW-1133">Transmembrane helix</keyword>
<accession>A0ABU2YDR8</accession>
<sequence>MIVLYIVCVFFSISAFLPAIENPHWFFRTADFVRLQSIVIEVILLGLLLLLGWELSVFEIIVALGLLVSIGYQLQKVFRYSSIYPRKKPSFPSVGKASIFAANILQDNKSFSSFLKEVNKFDADLVLTMESNQEWENKLKSLEKEYPYTVKIPLENYYGMHLYSKKELHNVSTQFQVQDDVPSIFFEFLIDTNNTIFFTCLHPAPPSPTENETSKERDAELMITGKKIRNQNKPTIVCGDMNDVVWSRTTRLFKKMTGMIDPRVGRGFFPTYHAGYWFMRFPLDHLFHTEDLFVKKMERSKYFGSDHFGMYYEIHLKKKAKKASNPKLDNKEKVIIKEIIDETK</sequence>
<evidence type="ECO:0000313" key="3">
    <source>
        <dbReference type="EMBL" id="MDT0556326.1"/>
    </source>
</evidence>
<keyword evidence="3" id="KW-0540">Nuclease</keyword>
<dbReference type="Pfam" id="PF03372">
    <property type="entry name" value="Exo_endo_phos"/>
    <property type="match status" value="1"/>
</dbReference>
<dbReference type="InterPro" id="IPR005135">
    <property type="entry name" value="Endo/exonuclease/phosphatase"/>
</dbReference>
<comment type="caution">
    <text evidence="3">The sequence shown here is derived from an EMBL/GenBank/DDBJ whole genome shotgun (WGS) entry which is preliminary data.</text>
</comment>
<name>A0ABU2YDR8_9FLAO</name>
<keyword evidence="4" id="KW-1185">Reference proteome</keyword>
<evidence type="ECO:0000313" key="4">
    <source>
        <dbReference type="Proteomes" id="UP001254488"/>
    </source>
</evidence>
<organism evidence="3 4">
    <name type="scientific">Patiriisocius hiemis</name>
    <dbReference type="NCBI Taxonomy" id="3075604"/>
    <lineage>
        <taxon>Bacteria</taxon>
        <taxon>Pseudomonadati</taxon>
        <taxon>Bacteroidota</taxon>
        <taxon>Flavobacteriia</taxon>
        <taxon>Flavobacteriales</taxon>
        <taxon>Flavobacteriaceae</taxon>
        <taxon>Patiriisocius</taxon>
    </lineage>
</organism>
<keyword evidence="1" id="KW-0472">Membrane</keyword>